<dbReference type="Proteomes" id="UP000276133">
    <property type="component" value="Unassembled WGS sequence"/>
</dbReference>
<dbReference type="AlphaFoldDB" id="A0A3M7Q2P5"/>
<evidence type="ECO:0000313" key="2">
    <source>
        <dbReference type="EMBL" id="RNA05449.1"/>
    </source>
</evidence>
<keyword evidence="3" id="KW-1185">Reference proteome</keyword>
<gene>
    <name evidence="2" type="ORF">BpHYR1_041835</name>
</gene>
<reference evidence="2 3" key="1">
    <citation type="journal article" date="2018" name="Sci. Rep.">
        <title>Genomic signatures of local adaptation to the degree of environmental predictability in rotifers.</title>
        <authorList>
            <person name="Franch-Gras L."/>
            <person name="Hahn C."/>
            <person name="Garcia-Roger E.M."/>
            <person name="Carmona M.J."/>
            <person name="Serra M."/>
            <person name="Gomez A."/>
        </authorList>
    </citation>
    <scope>NUCLEOTIDE SEQUENCE [LARGE SCALE GENOMIC DNA]</scope>
    <source>
        <strain evidence="2">HYR1</strain>
    </source>
</reference>
<organism evidence="2 3">
    <name type="scientific">Brachionus plicatilis</name>
    <name type="common">Marine rotifer</name>
    <name type="synonym">Brachionus muelleri</name>
    <dbReference type="NCBI Taxonomy" id="10195"/>
    <lineage>
        <taxon>Eukaryota</taxon>
        <taxon>Metazoa</taxon>
        <taxon>Spiralia</taxon>
        <taxon>Gnathifera</taxon>
        <taxon>Rotifera</taxon>
        <taxon>Eurotatoria</taxon>
        <taxon>Monogononta</taxon>
        <taxon>Pseudotrocha</taxon>
        <taxon>Ploima</taxon>
        <taxon>Brachionidae</taxon>
        <taxon>Brachionus</taxon>
    </lineage>
</organism>
<sequence length="246" mass="28712">MDTLDSTQDQSVRYYNSQSNPTRSNNPQSNRPSPYSIPQRNTPQIQTNLTISDNTYSQNYNMNFPHLLTQQDQTPNLNYDPNGQPQPTNQTIRNLRPQIPNTTHQNTLENSSSNYNNYATFTSLFNNNNYQMNQPTTENRLQKSFSHQEQKQIFTLKFKSNKEFPSNFKNYFTLEDELKQLKPKIDVTVAFINMKNELVIKTDNPNHIEALTNWPPNAFHHGLQQIINQSKHYIALHNVDLDFDVT</sequence>
<feature type="region of interest" description="Disordered" evidence="1">
    <location>
        <begin position="71"/>
        <end position="93"/>
    </location>
</feature>
<evidence type="ECO:0000256" key="1">
    <source>
        <dbReference type="SAM" id="MobiDB-lite"/>
    </source>
</evidence>
<accession>A0A3M7Q2P5</accession>
<feature type="region of interest" description="Disordered" evidence="1">
    <location>
        <begin position="1"/>
        <end position="43"/>
    </location>
</feature>
<evidence type="ECO:0000313" key="3">
    <source>
        <dbReference type="Proteomes" id="UP000276133"/>
    </source>
</evidence>
<dbReference type="EMBL" id="REGN01007720">
    <property type="protein sequence ID" value="RNA05449.1"/>
    <property type="molecule type" value="Genomic_DNA"/>
</dbReference>
<comment type="caution">
    <text evidence="2">The sequence shown here is derived from an EMBL/GenBank/DDBJ whole genome shotgun (WGS) entry which is preliminary data.</text>
</comment>
<protein>
    <submittedName>
        <fullName evidence="2">Uncharacterized protein</fullName>
    </submittedName>
</protein>
<proteinExistence type="predicted"/>
<name>A0A3M7Q2P5_BRAPC</name>